<feature type="region of interest" description="Disordered" evidence="1">
    <location>
        <begin position="25"/>
        <end position="166"/>
    </location>
</feature>
<evidence type="ECO:0000313" key="2">
    <source>
        <dbReference type="EMBL" id="CAB4180167.1"/>
    </source>
</evidence>
<accession>A0A6J5QCQ8</accession>
<gene>
    <name evidence="2" type="ORF">UFOVP1049_11</name>
</gene>
<evidence type="ECO:0000256" key="1">
    <source>
        <dbReference type="SAM" id="MobiDB-lite"/>
    </source>
</evidence>
<feature type="compositionally biased region" description="Polar residues" evidence="1">
    <location>
        <begin position="45"/>
        <end position="60"/>
    </location>
</feature>
<reference evidence="2" key="1">
    <citation type="submission" date="2020-05" db="EMBL/GenBank/DDBJ databases">
        <authorList>
            <person name="Chiriac C."/>
            <person name="Salcher M."/>
            <person name="Ghai R."/>
            <person name="Kavagutti S V."/>
        </authorList>
    </citation>
    <scope>NUCLEOTIDE SEQUENCE</scope>
</reference>
<protein>
    <submittedName>
        <fullName evidence="2">Uncharacterized protein</fullName>
    </submittedName>
</protein>
<organism evidence="2">
    <name type="scientific">uncultured Caudovirales phage</name>
    <dbReference type="NCBI Taxonomy" id="2100421"/>
    <lineage>
        <taxon>Viruses</taxon>
        <taxon>Duplodnaviria</taxon>
        <taxon>Heunggongvirae</taxon>
        <taxon>Uroviricota</taxon>
        <taxon>Caudoviricetes</taxon>
        <taxon>Peduoviridae</taxon>
        <taxon>Maltschvirus</taxon>
        <taxon>Maltschvirus maltsch</taxon>
    </lineage>
</organism>
<name>A0A6J5QCQ8_9CAUD</name>
<sequence>MANRIISEKELKDSGASSLREFLNKERGLTMKAPEGTKAGVNKARPSTQDRMTMEAQDNANRGLDELGQPIQRTEGYSPRDQYMQSGKAMVDKQDAMAKRNASMKNYAPRRDPNASARAALSSGKGDEAGNSMKRGGAVKKMAKGGSASSRADGIAQRGKTRGKMC</sequence>
<dbReference type="EMBL" id="LR796986">
    <property type="protein sequence ID" value="CAB4180167.1"/>
    <property type="molecule type" value="Genomic_DNA"/>
</dbReference>
<proteinExistence type="predicted"/>